<dbReference type="GO" id="GO:0009061">
    <property type="term" value="P:anaerobic respiration"/>
    <property type="evidence" value="ECO:0007669"/>
    <property type="project" value="TreeGrafter"/>
</dbReference>
<keyword evidence="2" id="KW-0560">Oxidoreductase</keyword>
<sequence>MSQRYGPVRWNRYNPSGLPRSRGSSTERFDVLVVGAGLAGQRAALEAVRAGRRVAVLTKLHPLRSHSGAAQGGINAAMGPQDSVHDHVYDTVKGSDYLADQDAVEILCRQAGPTVIEMEHFGTVFNRASDGTLDRRAFGGASYNRTIFAADRTGLALLQALFEEITREERLRIYEEYFALRLVVRDGRVQGVVALNRKTGTVEGFSAPAVVMATGPFGRMYSRTTNSHASTGD</sequence>
<proteinExistence type="predicted"/>
<dbReference type="AlphaFoldDB" id="T1AYK2"/>
<evidence type="ECO:0000256" key="1">
    <source>
        <dbReference type="ARBA" id="ARBA00022630"/>
    </source>
</evidence>
<evidence type="ECO:0000256" key="2">
    <source>
        <dbReference type="ARBA" id="ARBA00023002"/>
    </source>
</evidence>
<dbReference type="PROSITE" id="PS00504">
    <property type="entry name" value="FRD_SDH_FAD_BINDING"/>
    <property type="match status" value="1"/>
</dbReference>
<dbReference type="GO" id="GO:0005886">
    <property type="term" value="C:plasma membrane"/>
    <property type="evidence" value="ECO:0007669"/>
    <property type="project" value="TreeGrafter"/>
</dbReference>
<dbReference type="PANTHER" id="PTHR11632:SF51">
    <property type="entry name" value="SUCCINATE DEHYDROGENASE [UBIQUINONE] FLAVOPROTEIN SUBUNIT, MITOCHONDRIAL"/>
    <property type="match status" value="1"/>
</dbReference>
<feature type="non-terminal residue" evidence="5">
    <location>
        <position position="233"/>
    </location>
</feature>
<dbReference type="Pfam" id="PF00890">
    <property type="entry name" value="FAD_binding_2"/>
    <property type="match status" value="1"/>
</dbReference>
<dbReference type="GO" id="GO:0050660">
    <property type="term" value="F:flavin adenine dinucleotide binding"/>
    <property type="evidence" value="ECO:0007669"/>
    <property type="project" value="TreeGrafter"/>
</dbReference>
<dbReference type="SUPFAM" id="SSF51905">
    <property type="entry name" value="FAD/NAD(P)-binding domain"/>
    <property type="match status" value="1"/>
</dbReference>
<dbReference type="Gene3D" id="3.50.50.60">
    <property type="entry name" value="FAD/NAD(P)-binding domain"/>
    <property type="match status" value="1"/>
</dbReference>
<keyword evidence="1" id="KW-0285">Flavoprotein</keyword>
<reference evidence="5" key="2">
    <citation type="journal article" date="2014" name="ISME J.">
        <title>Microbial stratification in low pH oxic and suboxic macroscopic growths along an acid mine drainage.</title>
        <authorList>
            <person name="Mendez-Garcia C."/>
            <person name="Mesa V."/>
            <person name="Sprenger R.R."/>
            <person name="Richter M."/>
            <person name="Diez M.S."/>
            <person name="Solano J."/>
            <person name="Bargiela R."/>
            <person name="Golyshina O.V."/>
            <person name="Manteca A."/>
            <person name="Ramos J.L."/>
            <person name="Gallego J.R."/>
            <person name="Llorente I."/>
            <person name="Martins Dos Santos V.A."/>
            <person name="Jensen O.N."/>
            <person name="Pelaez A.I."/>
            <person name="Sanchez J."/>
            <person name="Ferrer M."/>
        </authorList>
    </citation>
    <scope>NUCLEOTIDE SEQUENCE</scope>
</reference>
<protein>
    <submittedName>
        <fullName evidence="5">Succinate dehydrogenase or fumarate reductase, flavoprotein subunit</fullName>
    </submittedName>
</protein>
<dbReference type="EMBL" id="AUZY01004561">
    <property type="protein sequence ID" value="EQD62622.1"/>
    <property type="molecule type" value="Genomic_DNA"/>
</dbReference>
<dbReference type="GO" id="GO:0009055">
    <property type="term" value="F:electron transfer activity"/>
    <property type="evidence" value="ECO:0007669"/>
    <property type="project" value="TreeGrafter"/>
</dbReference>
<feature type="domain" description="FAD-dependent oxidoreductase 2 FAD-binding" evidence="4">
    <location>
        <begin position="30"/>
        <end position="233"/>
    </location>
</feature>
<dbReference type="GO" id="GO:0000104">
    <property type="term" value="F:succinate dehydrogenase activity"/>
    <property type="evidence" value="ECO:0007669"/>
    <property type="project" value="TreeGrafter"/>
</dbReference>
<dbReference type="InterPro" id="IPR003952">
    <property type="entry name" value="FRD_SDH_FAD_BS"/>
</dbReference>
<evidence type="ECO:0000313" key="5">
    <source>
        <dbReference type="EMBL" id="EQD62622.1"/>
    </source>
</evidence>
<accession>T1AYK2</accession>
<dbReference type="InterPro" id="IPR003953">
    <property type="entry name" value="FAD-dep_OxRdtase_2_FAD-bd"/>
</dbReference>
<reference evidence="5" key="1">
    <citation type="submission" date="2013-08" db="EMBL/GenBank/DDBJ databases">
        <authorList>
            <person name="Mendez C."/>
            <person name="Richter M."/>
            <person name="Ferrer M."/>
            <person name="Sanchez J."/>
        </authorList>
    </citation>
    <scope>NUCLEOTIDE SEQUENCE</scope>
</reference>
<comment type="caution">
    <text evidence="5">The sequence shown here is derived from an EMBL/GenBank/DDBJ whole genome shotgun (WGS) entry which is preliminary data.</text>
</comment>
<evidence type="ECO:0000259" key="4">
    <source>
        <dbReference type="Pfam" id="PF00890"/>
    </source>
</evidence>
<name>T1AYK2_9ZZZZ</name>
<evidence type="ECO:0000256" key="3">
    <source>
        <dbReference type="SAM" id="MobiDB-lite"/>
    </source>
</evidence>
<dbReference type="InterPro" id="IPR030664">
    <property type="entry name" value="SdhA/FrdA/AprA"/>
</dbReference>
<organism evidence="5">
    <name type="scientific">mine drainage metagenome</name>
    <dbReference type="NCBI Taxonomy" id="410659"/>
    <lineage>
        <taxon>unclassified sequences</taxon>
        <taxon>metagenomes</taxon>
        <taxon>ecological metagenomes</taxon>
    </lineage>
</organism>
<dbReference type="InterPro" id="IPR036188">
    <property type="entry name" value="FAD/NAD-bd_sf"/>
</dbReference>
<gene>
    <name evidence="5" type="ORF">B1B_07165</name>
</gene>
<dbReference type="PANTHER" id="PTHR11632">
    <property type="entry name" value="SUCCINATE DEHYDROGENASE 2 FLAVOPROTEIN SUBUNIT"/>
    <property type="match status" value="1"/>
</dbReference>
<feature type="region of interest" description="Disordered" evidence="3">
    <location>
        <begin position="1"/>
        <end position="24"/>
    </location>
</feature>